<keyword evidence="3" id="KW-1185">Reference proteome</keyword>
<evidence type="ECO:0000256" key="1">
    <source>
        <dbReference type="SAM" id="MobiDB-lite"/>
    </source>
</evidence>
<gene>
    <name evidence="2" type="ORF">A4U43_C03F20510</name>
</gene>
<evidence type="ECO:0000313" key="3">
    <source>
        <dbReference type="Proteomes" id="UP000243459"/>
    </source>
</evidence>
<feature type="region of interest" description="Disordered" evidence="1">
    <location>
        <begin position="87"/>
        <end position="118"/>
    </location>
</feature>
<evidence type="ECO:0000313" key="2">
    <source>
        <dbReference type="EMBL" id="ONK75783.1"/>
    </source>
</evidence>
<dbReference type="AlphaFoldDB" id="A0A5P1FDG6"/>
<dbReference type="Proteomes" id="UP000243459">
    <property type="component" value="Chromosome 3"/>
</dbReference>
<dbReference type="EMBL" id="CM007383">
    <property type="protein sequence ID" value="ONK75783.1"/>
    <property type="molecule type" value="Genomic_DNA"/>
</dbReference>
<name>A0A5P1FDG6_ASPOF</name>
<proteinExistence type="predicted"/>
<dbReference type="Gramene" id="ONK75783">
    <property type="protein sequence ID" value="ONK75783"/>
    <property type="gene ID" value="A4U43_C03F20510"/>
</dbReference>
<sequence>MGSRFDHLFFLIRNRTLESSGRAAVATGSGEWPAAVDGQVAAGRLVVDECGRRVVAGRVAKGRPTGPTGGQRWLWWRQRWRVIAAGRGGDEWPAGNRGNRAGGRRWGRPAGGGGGDAWPMAGRRWADW</sequence>
<protein>
    <submittedName>
        <fullName evidence="2">Uncharacterized protein</fullName>
    </submittedName>
</protein>
<reference evidence="3" key="1">
    <citation type="journal article" date="2017" name="Nat. Commun.">
        <title>The asparagus genome sheds light on the origin and evolution of a young Y chromosome.</title>
        <authorList>
            <person name="Harkess A."/>
            <person name="Zhou J."/>
            <person name="Xu C."/>
            <person name="Bowers J.E."/>
            <person name="Van der Hulst R."/>
            <person name="Ayyampalayam S."/>
            <person name="Mercati F."/>
            <person name="Riccardi P."/>
            <person name="McKain M.R."/>
            <person name="Kakrana A."/>
            <person name="Tang H."/>
            <person name="Ray J."/>
            <person name="Groenendijk J."/>
            <person name="Arikit S."/>
            <person name="Mathioni S.M."/>
            <person name="Nakano M."/>
            <person name="Shan H."/>
            <person name="Telgmann-Rauber A."/>
            <person name="Kanno A."/>
            <person name="Yue Z."/>
            <person name="Chen H."/>
            <person name="Li W."/>
            <person name="Chen Y."/>
            <person name="Xu X."/>
            <person name="Zhang Y."/>
            <person name="Luo S."/>
            <person name="Chen H."/>
            <person name="Gao J."/>
            <person name="Mao Z."/>
            <person name="Pires J.C."/>
            <person name="Luo M."/>
            <person name="Kudrna D."/>
            <person name="Wing R.A."/>
            <person name="Meyers B.C."/>
            <person name="Yi K."/>
            <person name="Kong H."/>
            <person name="Lavrijsen P."/>
            <person name="Sunseri F."/>
            <person name="Falavigna A."/>
            <person name="Ye Y."/>
            <person name="Leebens-Mack J.H."/>
            <person name="Chen G."/>
        </authorList>
    </citation>
    <scope>NUCLEOTIDE SEQUENCE [LARGE SCALE GENOMIC DNA]</scope>
    <source>
        <strain evidence="3">cv. DH0086</strain>
    </source>
</reference>
<organism evidence="2 3">
    <name type="scientific">Asparagus officinalis</name>
    <name type="common">Garden asparagus</name>
    <dbReference type="NCBI Taxonomy" id="4686"/>
    <lineage>
        <taxon>Eukaryota</taxon>
        <taxon>Viridiplantae</taxon>
        <taxon>Streptophyta</taxon>
        <taxon>Embryophyta</taxon>
        <taxon>Tracheophyta</taxon>
        <taxon>Spermatophyta</taxon>
        <taxon>Magnoliopsida</taxon>
        <taxon>Liliopsida</taxon>
        <taxon>Asparagales</taxon>
        <taxon>Asparagaceae</taxon>
        <taxon>Asparagoideae</taxon>
        <taxon>Asparagus</taxon>
    </lineage>
</organism>
<accession>A0A5P1FDG6</accession>